<dbReference type="InterPro" id="IPR001962">
    <property type="entry name" value="Asn_synthase"/>
</dbReference>
<feature type="active site" description="For GATase activity" evidence="9">
    <location>
        <position position="2"/>
    </location>
</feature>
<keyword evidence="4 10" id="KW-0547">Nucleotide-binding</keyword>
<dbReference type="SUPFAM" id="SSF56235">
    <property type="entry name" value="N-terminal nucleophile aminohydrolases (Ntn hydrolases)"/>
    <property type="match status" value="1"/>
</dbReference>
<comment type="catalytic activity">
    <reaction evidence="8">
        <text>L-aspartate + L-glutamine + ATP + H2O = L-asparagine + L-glutamate + AMP + diphosphate + H(+)</text>
        <dbReference type="Rhea" id="RHEA:12228"/>
        <dbReference type="ChEBI" id="CHEBI:15377"/>
        <dbReference type="ChEBI" id="CHEBI:15378"/>
        <dbReference type="ChEBI" id="CHEBI:29985"/>
        <dbReference type="ChEBI" id="CHEBI:29991"/>
        <dbReference type="ChEBI" id="CHEBI:30616"/>
        <dbReference type="ChEBI" id="CHEBI:33019"/>
        <dbReference type="ChEBI" id="CHEBI:58048"/>
        <dbReference type="ChEBI" id="CHEBI:58359"/>
        <dbReference type="ChEBI" id="CHEBI:456215"/>
        <dbReference type="EC" id="6.3.5.4"/>
    </reaction>
</comment>
<evidence type="ECO:0000256" key="4">
    <source>
        <dbReference type="ARBA" id="ARBA00022741"/>
    </source>
</evidence>
<feature type="binding site" evidence="10">
    <location>
        <position position="97"/>
    </location>
    <ligand>
        <name>L-glutamine</name>
        <dbReference type="ChEBI" id="CHEBI:58359"/>
    </ligand>
</feature>
<dbReference type="Gene3D" id="3.40.50.620">
    <property type="entry name" value="HUPs"/>
    <property type="match status" value="1"/>
</dbReference>
<dbReference type="STRING" id="1121325.SAMN04515677_101240"/>
<evidence type="ECO:0000313" key="13">
    <source>
        <dbReference type="EMBL" id="SDL24241.1"/>
    </source>
</evidence>
<sequence length="612" mass="71457">MCGFSGFVDNIQNKSKVLEKMMERIVHRGPDEKGEYLDSDVALGFRRLSIIGVSNGMQPLYNEDRSLVLVFNGEIYNYKELRKKLLEKGHVFKTSTDSEVLIHLYEEYKEKMVNKLRGMFAFVIWDVDKKELFAARDHFGIKPLYYTEVVEGSNKSFIFGSEIKSFLEHPNFKKEVNKNALKPYLTFQYSVLDETFFKGVFKLKPGHFMTYKNEKLEIKQYWDINFKQENITLKESVNRIQEVVDESVKVHSESEVAVGAFLSGGVDSSYIVSNLMPEKTFSVGFKQEQFNETSLASDLSNMLGIENIQKTLTAEECFEKLHDIQYYMDEPQSNPSSIPLYFLSELAREHVTVVLSGEGADEIFGGYEWYDEDEKLKEYKKLPLYIRKPLGLVAKKLPHFKGRTTIIRGGCPVEDHFIGQALIFEEKEAKSILKNRYKDSLSIENITKPVYDNVKNQDDITKKQYLDLKLWLAGDILLKADKMSMAHSLELRVPFLDKEVMKVGESIPTKYKIDKTNTKVALREAAKKKLPKEWAKREKKGFPVPIRYWFKDEKYYNIIKESFTSEYANEFFETKKIVKLLDEHFNGKKNNARKIYTIYTFLVWYEKFFINF</sequence>
<dbReference type="RefSeq" id="WP_092722041.1">
    <property type="nucleotide sequence ID" value="NZ_FNGW01000001.1"/>
</dbReference>
<evidence type="ECO:0000256" key="8">
    <source>
        <dbReference type="ARBA" id="ARBA00048741"/>
    </source>
</evidence>
<proteinExistence type="inferred from homology"/>
<keyword evidence="9" id="KW-0028">Amino-acid biosynthesis</keyword>
<dbReference type="GO" id="GO:0005829">
    <property type="term" value="C:cytosol"/>
    <property type="evidence" value="ECO:0007669"/>
    <property type="project" value="TreeGrafter"/>
</dbReference>
<comment type="similarity">
    <text evidence="2">Belongs to the asparagine synthetase family.</text>
</comment>
<keyword evidence="14" id="KW-1185">Reference proteome</keyword>
<keyword evidence="5 10" id="KW-0067">ATP-binding</keyword>
<evidence type="ECO:0000313" key="14">
    <source>
        <dbReference type="Proteomes" id="UP000199068"/>
    </source>
</evidence>
<dbReference type="GO" id="GO:0005524">
    <property type="term" value="F:ATP binding"/>
    <property type="evidence" value="ECO:0007669"/>
    <property type="project" value="UniProtKB-KW"/>
</dbReference>
<feature type="domain" description="Glutamine amidotransferase type-2" evidence="12">
    <location>
        <begin position="2"/>
        <end position="214"/>
    </location>
</feature>
<dbReference type="InterPro" id="IPR033738">
    <property type="entry name" value="AsnB_N"/>
</dbReference>
<dbReference type="PANTHER" id="PTHR43284">
    <property type="entry name" value="ASPARAGINE SYNTHETASE (GLUTAMINE-HYDROLYZING)"/>
    <property type="match status" value="1"/>
</dbReference>
<organism evidence="13 14">
    <name type="scientific">Romboutsia lituseburensis DSM 797</name>
    <dbReference type="NCBI Taxonomy" id="1121325"/>
    <lineage>
        <taxon>Bacteria</taxon>
        <taxon>Bacillati</taxon>
        <taxon>Bacillota</taxon>
        <taxon>Clostridia</taxon>
        <taxon>Peptostreptococcales</taxon>
        <taxon>Peptostreptococcaceae</taxon>
        <taxon>Romboutsia</taxon>
    </lineage>
</organism>
<dbReference type="PIRSF" id="PIRSF001589">
    <property type="entry name" value="Asn_synthetase_glu-h"/>
    <property type="match status" value="1"/>
</dbReference>
<dbReference type="PROSITE" id="PS51278">
    <property type="entry name" value="GATASE_TYPE_2"/>
    <property type="match status" value="1"/>
</dbReference>
<dbReference type="InterPro" id="IPR006426">
    <property type="entry name" value="Asn_synth_AEB"/>
</dbReference>
<dbReference type="InterPro" id="IPR051786">
    <property type="entry name" value="ASN_synthetase/amidase"/>
</dbReference>
<accession>A0A1G9IG72</accession>
<evidence type="ECO:0000256" key="10">
    <source>
        <dbReference type="PIRSR" id="PIRSR001589-2"/>
    </source>
</evidence>
<feature type="binding site" evidence="10">
    <location>
        <begin position="356"/>
        <end position="357"/>
    </location>
    <ligand>
        <name>ATP</name>
        <dbReference type="ChEBI" id="CHEBI:30616"/>
    </ligand>
</feature>
<evidence type="ECO:0000256" key="1">
    <source>
        <dbReference type="ARBA" id="ARBA00005187"/>
    </source>
</evidence>
<dbReference type="NCBIfam" id="TIGR01536">
    <property type="entry name" value="asn_synth_AEB"/>
    <property type="match status" value="1"/>
</dbReference>
<dbReference type="Gene3D" id="3.60.20.10">
    <property type="entry name" value="Glutamine Phosphoribosylpyrophosphate, subunit 1, domain 1"/>
    <property type="match status" value="1"/>
</dbReference>
<dbReference type="CDD" id="cd01991">
    <property type="entry name" value="Asn_synthase_B_C"/>
    <property type="match status" value="1"/>
</dbReference>
<keyword evidence="7 9" id="KW-0315">Glutamine amidotransferase</keyword>
<evidence type="ECO:0000256" key="5">
    <source>
        <dbReference type="ARBA" id="ARBA00022840"/>
    </source>
</evidence>
<reference evidence="13 14" key="1">
    <citation type="submission" date="2016-10" db="EMBL/GenBank/DDBJ databases">
        <authorList>
            <person name="de Groot N.N."/>
        </authorList>
    </citation>
    <scope>NUCLEOTIDE SEQUENCE [LARGE SCALE GENOMIC DNA]</scope>
    <source>
        <strain evidence="13 14">DSM 797</strain>
    </source>
</reference>
<feature type="site" description="Important for beta-aspartyl-AMP intermediate formation" evidence="11">
    <location>
        <position position="358"/>
    </location>
</feature>
<dbReference type="EC" id="6.3.5.4" evidence="3"/>
<name>A0A1G9IG72_9FIRM</name>
<dbReference type="Pfam" id="PF13537">
    <property type="entry name" value="GATase_7"/>
    <property type="match status" value="1"/>
</dbReference>
<evidence type="ECO:0000256" key="11">
    <source>
        <dbReference type="PIRSR" id="PIRSR001589-3"/>
    </source>
</evidence>
<evidence type="ECO:0000256" key="9">
    <source>
        <dbReference type="PIRSR" id="PIRSR001589-1"/>
    </source>
</evidence>
<dbReference type="PANTHER" id="PTHR43284:SF1">
    <property type="entry name" value="ASPARAGINE SYNTHETASE"/>
    <property type="match status" value="1"/>
</dbReference>
<gene>
    <name evidence="13" type="ORF">SAMN04515677_101240</name>
</gene>
<dbReference type="Pfam" id="PF00733">
    <property type="entry name" value="Asn_synthase"/>
    <property type="match status" value="1"/>
</dbReference>
<feature type="binding site" evidence="10">
    <location>
        <position position="283"/>
    </location>
    <ligand>
        <name>ATP</name>
        <dbReference type="ChEBI" id="CHEBI:30616"/>
    </ligand>
</feature>
<dbReference type="GO" id="GO:0004066">
    <property type="term" value="F:asparagine synthase (glutamine-hydrolyzing) activity"/>
    <property type="evidence" value="ECO:0007669"/>
    <property type="project" value="UniProtKB-EC"/>
</dbReference>
<dbReference type="InterPro" id="IPR017932">
    <property type="entry name" value="GATase_2_dom"/>
</dbReference>
<dbReference type="InterPro" id="IPR014729">
    <property type="entry name" value="Rossmann-like_a/b/a_fold"/>
</dbReference>
<evidence type="ECO:0000256" key="2">
    <source>
        <dbReference type="ARBA" id="ARBA00005752"/>
    </source>
</evidence>
<dbReference type="GO" id="GO:0006529">
    <property type="term" value="P:asparagine biosynthetic process"/>
    <property type="evidence" value="ECO:0007669"/>
    <property type="project" value="UniProtKB-KW"/>
</dbReference>
<protein>
    <recommendedName>
        <fullName evidence="3">asparagine synthase (glutamine-hydrolyzing)</fullName>
        <ecNumber evidence="3">6.3.5.4</ecNumber>
    </recommendedName>
</protein>
<evidence type="ECO:0000256" key="7">
    <source>
        <dbReference type="ARBA" id="ARBA00022962"/>
    </source>
</evidence>
<keyword evidence="6 9" id="KW-0061">Asparagine biosynthesis</keyword>
<comment type="pathway">
    <text evidence="1">Amino-acid biosynthesis; L-asparagine biosynthesis; L-asparagine from L-aspartate (L-Gln route): step 1/1.</text>
</comment>
<evidence type="ECO:0000256" key="6">
    <source>
        <dbReference type="ARBA" id="ARBA00022888"/>
    </source>
</evidence>
<dbReference type="AlphaFoldDB" id="A0A1G9IG72"/>
<dbReference type="SUPFAM" id="SSF52402">
    <property type="entry name" value="Adenine nucleotide alpha hydrolases-like"/>
    <property type="match status" value="1"/>
</dbReference>
<evidence type="ECO:0000259" key="12">
    <source>
        <dbReference type="PROSITE" id="PS51278"/>
    </source>
</evidence>
<dbReference type="Proteomes" id="UP000199068">
    <property type="component" value="Unassembled WGS sequence"/>
</dbReference>
<evidence type="ECO:0000256" key="3">
    <source>
        <dbReference type="ARBA" id="ARBA00012737"/>
    </source>
</evidence>
<dbReference type="InterPro" id="IPR029055">
    <property type="entry name" value="Ntn_hydrolases_N"/>
</dbReference>
<dbReference type="EMBL" id="FNGW01000001">
    <property type="protein sequence ID" value="SDL24241.1"/>
    <property type="molecule type" value="Genomic_DNA"/>
</dbReference>
<dbReference type="CDD" id="cd00712">
    <property type="entry name" value="AsnB"/>
    <property type="match status" value="1"/>
</dbReference>